<evidence type="ECO:0000313" key="3">
    <source>
        <dbReference type="Proteomes" id="UP000605897"/>
    </source>
</evidence>
<feature type="compositionally biased region" description="Polar residues" evidence="1">
    <location>
        <begin position="49"/>
        <end position="59"/>
    </location>
</feature>
<dbReference type="EMBL" id="BNAU01000007">
    <property type="protein sequence ID" value="GHF13971.1"/>
    <property type="molecule type" value="Genomic_DNA"/>
</dbReference>
<keyword evidence="3" id="KW-1185">Reference proteome</keyword>
<accession>A0ABQ3J9R0</accession>
<feature type="region of interest" description="Disordered" evidence="1">
    <location>
        <begin position="19"/>
        <end position="59"/>
    </location>
</feature>
<protein>
    <submittedName>
        <fullName evidence="2">Uncharacterized protein</fullName>
    </submittedName>
</protein>
<gene>
    <name evidence="2" type="ORF">GCM10017786_54570</name>
</gene>
<reference evidence="3" key="1">
    <citation type="journal article" date="2019" name="Int. J. Syst. Evol. Microbiol.">
        <title>The Global Catalogue of Microorganisms (GCM) 10K type strain sequencing project: providing services to taxonomists for standard genome sequencing and annotation.</title>
        <authorList>
            <consortium name="The Broad Institute Genomics Platform"/>
            <consortium name="The Broad Institute Genome Sequencing Center for Infectious Disease"/>
            <person name="Wu L."/>
            <person name="Ma J."/>
        </authorList>
    </citation>
    <scope>NUCLEOTIDE SEQUENCE [LARGE SCALE GENOMIC DNA]</scope>
    <source>
        <strain evidence="3">CGMCC 4.7677</strain>
    </source>
</reference>
<organism evidence="2 3">
    <name type="scientific">Amycolatopsis deserti</name>
    <dbReference type="NCBI Taxonomy" id="185696"/>
    <lineage>
        <taxon>Bacteria</taxon>
        <taxon>Bacillati</taxon>
        <taxon>Actinomycetota</taxon>
        <taxon>Actinomycetes</taxon>
        <taxon>Pseudonocardiales</taxon>
        <taxon>Pseudonocardiaceae</taxon>
        <taxon>Amycolatopsis</taxon>
    </lineage>
</organism>
<sequence length="59" mass="6242">MSHTNTSCRSLSAAAMSRHTYDENGVPCNNTTGGPEPEEAQRTVPFGVSNRSMPGDVTS</sequence>
<evidence type="ECO:0000256" key="1">
    <source>
        <dbReference type="SAM" id="MobiDB-lite"/>
    </source>
</evidence>
<evidence type="ECO:0000313" key="2">
    <source>
        <dbReference type="EMBL" id="GHF13971.1"/>
    </source>
</evidence>
<name>A0ABQ3J9R0_9PSEU</name>
<comment type="caution">
    <text evidence="2">The sequence shown here is derived from an EMBL/GenBank/DDBJ whole genome shotgun (WGS) entry which is preliminary data.</text>
</comment>
<proteinExistence type="predicted"/>
<dbReference type="Proteomes" id="UP000605897">
    <property type="component" value="Unassembled WGS sequence"/>
</dbReference>